<evidence type="ECO:0000256" key="5">
    <source>
        <dbReference type="ARBA" id="ARBA00022741"/>
    </source>
</evidence>
<dbReference type="GO" id="GO:0016887">
    <property type="term" value="F:ATP hydrolysis activity"/>
    <property type="evidence" value="ECO:0007669"/>
    <property type="project" value="InterPro"/>
</dbReference>
<dbReference type="EC" id="3.6.3.-" evidence="9"/>
<evidence type="ECO:0000259" key="8">
    <source>
        <dbReference type="PROSITE" id="PS50893"/>
    </source>
</evidence>
<dbReference type="PROSITE" id="PS00211">
    <property type="entry name" value="ABC_TRANSPORTER_1"/>
    <property type="match status" value="1"/>
</dbReference>
<dbReference type="Gene3D" id="3.40.50.300">
    <property type="entry name" value="P-loop containing nucleotide triphosphate hydrolases"/>
    <property type="match status" value="1"/>
</dbReference>
<evidence type="ECO:0000256" key="2">
    <source>
        <dbReference type="ARBA" id="ARBA00005417"/>
    </source>
</evidence>
<feature type="domain" description="ABC transporter" evidence="8">
    <location>
        <begin position="21"/>
        <end position="270"/>
    </location>
</feature>
<name>A0A380WEA6_AMIAI</name>
<keyword evidence="7" id="KW-0472">Membrane</keyword>
<dbReference type="Pfam" id="PF08352">
    <property type="entry name" value="oligo_HPY"/>
    <property type="match status" value="1"/>
</dbReference>
<evidence type="ECO:0000256" key="6">
    <source>
        <dbReference type="ARBA" id="ARBA00022840"/>
    </source>
</evidence>
<dbReference type="PROSITE" id="PS50893">
    <property type="entry name" value="ABC_TRANSPORTER_2"/>
    <property type="match status" value="1"/>
</dbReference>
<dbReference type="Proteomes" id="UP000254701">
    <property type="component" value="Unassembled WGS sequence"/>
</dbReference>
<keyword evidence="9" id="KW-0378">Hydrolase</keyword>
<dbReference type="GO" id="GO:0005524">
    <property type="term" value="F:ATP binding"/>
    <property type="evidence" value="ECO:0007669"/>
    <property type="project" value="UniProtKB-KW"/>
</dbReference>
<proteinExistence type="inferred from homology"/>
<dbReference type="InterPro" id="IPR003593">
    <property type="entry name" value="AAA+_ATPase"/>
</dbReference>
<organism evidence="9 10">
    <name type="scientific">Aminobacter aminovorans</name>
    <name type="common">Chelatobacter heintzii</name>
    <dbReference type="NCBI Taxonomy" id="83263"/>
    <lineage>
        <taxon>Bacteria</taxon>
        <taxon>Pseudomonadati</taxon>
        <taxon>Pseudomonadota</taxon>
        <taxon>Alphaproteobacteria</taxon>
        <taxon>Hyphomicrobiales</taxon>
        <taxon>Phyllobacteriaceae</taxon>
        <taxon>Aminobacter</taxon>
    </lineage>
</organism>
<dbReference type="InterPro" id="IPR003439">
    <property type="entry name" value="ABC_transporter-like_ATP-bd"/>
</dbReference>
<reference evidence="9 10" key="1">
    <citation type="submission" date="2018-06" db="EMBL/GenBank/DDBJ databases">
        <authorList>
            <consortium name="Pathogen Informatics"/>
            <person name="Doyle S."/>
        </authorList>
    </citation>
    <scope>NUCLEOTIDE SEQUENCE [LARGE SCALE GENOMIC DNA]</scope>
    <source>
        <strain evidence="9 10">NCTC10684</strain>
    </source>
</reference>
<protein>
    <submittedName>
        <fullName evidence="9">Glutathione import ATP-binding protein GsiA</fullName>
        <ecNumber evidence="9">3.6.3.-</ecNumber>
    </submittedName>
</protein>
<keyword evidence="4" id="KW-1003">Cell membrane</keyword>
<keyword evidence="5" id="KW-0547">Nucleotide-binding</keyword>
<dbReference type="SUPFAM" id="SSF52540">
    <property type="entry name" value="P-loop containing nucleoside triphosphate hydrolases"/>
    <property type="match status" value="1"/>
</dbReference>
<keyword evidence="3" id="KW-0813">Transport</keyword>
<evidence type="ECO:0000256" key="3">
    <source>
        <dbReference type="ARBA" id="ARBA00022448"/>
    </source>
</evidence>
<dbReference type="CDD" id="cd03257">
    <property type="entry name" value="ABC_NikE_OppD_transporters"/>
    <property type="match status" value="1"/>
</dbReference>
<dbReference type="FunFam" id="3.40.50.300:FF:000016">
    <property type="entry name" value="Oligopeptide ABC transporter ATP-binding component"/>
    <property type="match status" value="1"/>
</dbReference>
<dbReference type="PANTHER" id="PTHR43297:SF2">
    <property type="entry name" value="DIPEPTIDE TRANSPORT ATP-BINDING PROTEIN DPPD"/>
    <property type="match status" value="1"/>
</dbReference>
<dbReference type="PANTHER" id="PTHR43297">
    <property type="entry name" value="OLIGOPEPTIDE TRANSPORT ATP-BINDING PROTEIN APPD"/>
    <property type="match status" value="1"/>
</dbReference>
<dbReference type="AlphaFoldDB" id="A0A380WEA6"/>
<dbReference type="NCBIfam" id="TIGR01727">
    <property type="entry name" value="oligo_HPY"/>
    <property type="match status" value="1"/>
</dbReference>
<evidence type="ECO:0000256" key="4">
    <source>
        <dbReference type="ARBA" id="ARBA00022475"/>
    </source>
</evidence>
<dbReference type="InterPro" id="IPR027417">
    <property type="entry name" value="P-loop_NTPase"/>
</dbReference>
<dbReference type="InterPro" id="IPR017871">
    <property type="entry name" value="ABC_transporter-like_CS"/>
</dbReference>
<dbReference type="InterPro" id="IPR013563">
    <property type="entry name" value="Oligopep_ABC_C"/>
</dbReference>
<dbReference type="Pfam" id="PF00005">
    <property type="entry name" value="ABC_tran"/>
    <property type="match status" value="1"/>
</dbReference>
<dbReference type="GO" id="GO:0055085">
    <property type="term" value="P:transmembrane transport"/>
    <property type="evidence" value="ECO:0007669"/>
    <property type="project" value="UniProtKB-ARBA"/>
</dbReference>
<dbReference type="SMART" id="SM00382">
    <property type="entry name" value="AAA"/>
    <property type="match status" value="1"/>
</dbReference>
<comment type="similarity">
    <text evidence="2">Belongs to the ABC transporter superfamily.</text>
</comment>
<dbReference type="InterPro" id="IPR050388">
    <property type="entry name" value="ABC_Ni/Peptide_Import"/>
</dbReference>
<keyword evidence="6 9" id="KW-0067">ATP-binding</keyword>
<comment type="subcellular location">
    <subcellularLocation>
        <location evidence="1">Cell inner membrane</location>
        <topology evidence="1">Peripheral membrane protein</topology>
    </subcellularLocation>
</comment>
<dbReference type="EMBL" id="UFSM01000001">
    <property type="protein sequence ID" value="SUU87353.1"/>
    <property type="molecule type" value="Genomic_DNA"/>
</dbReference>
<evidence type="ECO:0000313" key="10">
    <source>
        <dbReference type="Proteomes" id="UP000254701"/>
    </source>
</evidence>
<accession>A0A380WEA6</accession>
<gene>
    <name evidence="9" type="primary">gsiA_4</name>
    <name evidence="9" type="ORF">NCTC10684_00551</name>
</gene>
<evidence type="ECO:0000256" key="1">
    <source>
        <dbReference type="ARBA" id="ARBA00004417"/>
    </source>
</evidence>
<dbReference type="GO" id="GO:0015833">
    <property type="term" value="P:peptide transport"/>
    <property type="evidence" value="ECO:0007669"/>
    <property type="project" value="InterPro"/>
</dbReference>
<evidence type="ECO:0000313" key="9">
    <source>
        <dbReference type="EMBL" id="SUU87353.1"/>
    </source>
</evidence>
<dbReference type="GO" id="GO:0005886">
    <property type="term" value="C:plasma membrane"/>
    <property type="evidence" value="ECO:0007669"/>
    <property type="project" value="UniProtKB-SubCell"/>
</dbReference>
<sequence>MRTVHPMPDQATVTPLRPPLVTVDKLTVDMPLGRSGASVRIVDGVDFSIGVGERVALVGESGSGKSLTARALMRLDRLAKLSGRVDFDGTDLLKLSERDMGRLRGSSIAMVFQDPMSFLDPLMTIGDQVAETLRIRGIGKAEARKRALAVLDELGVDRAAERLDAYPHEFSGGMRQRVVLAMALVGEPRLLIADEPTTALDVRVQDQVLDLLDDVSTRRGLAVLFITHDLGVVAGFAERVMVMYSGRIVEDGEVAGVFAKPSHPYTQGLIKAVPRIDQDLNTLYAIPGAPPPPLARPSGCPFHPRCDQRFERCDKDLPALLPIGLSRVACHLHDGHQHDRHPHDRKGA</sequence>
<evidence type="ECO:0000256" key="7">
    <source>
        <dbReference type="ARBA" id="ARBA00023136"/>
    </source>
</evidence>